<evidence type="ECO:0000256" key="3">
    <source>
        <dbReference type="ARBA" id="ARBA00023125"/>
    </source>
</evidence>
<evidence type="ECO:0000256" key="4">
    <source>
        <dbReference type="ARBA" id="ARBA00023172"/>
    </source>
</evidence>
<dbReference type="Proteomes" id="UP000198949">
    <property type="component" value="Unassembled WGS sequence"/>
</dbReference>
<accession>A0A1G6YA89</accession>
<dbReference type="RefSeq" id="WP_091036647.1">
    <property type="nucleotide sequence ID" value="NZ_FNAD01000008.1"/>
</dbReference>
<dbReference type="OrthoDB" id="1822491at2"/>
<protein>
    <submittedName>
        <fullName evidence="8">Site-specific recombinase XerD</fullName>
    </submittedName>
</protein>
<keyword evidence="2" id="KW-0229">DNA integration</keyword>
<evidence type="ECO:0000259" key="6">
    <source>
        <dbReference type="PROSITE" id="PS51898"/>
    </source>
</evidence>
<evidence type="ECO:0000256" key="5">
    <source>
        <dbReference type="PROSITE-ProRule" id="PRU01248"/>
    </source>
</evidence>
<dbReference type="AlphaFoldDB" id="A0A1G6YA89"/>
<feature type="domain" description="Core-binding (CB)" evidence="7">
    <location>
        <begin position="63"/>
        <end position="144"/>
    </location>
</feature>
<comment type="similarity">
    <text evidence="1">Belongs to the 'phage' integrase family.</text>
</comment>
<evidence type="ECO:0000313" key="9">
    <source>
        <dbReference type="Proteomes" id="UP000198949"/>
    </source>
</evidence>
<dbReference type="STRING" id="58114.SAMN05216270_108188"/>
<dbReference type="InterPro" id="IPR044068">
    <property type="entry name" value="CB"/>
</dbReference>
<dbReference type="Gene3D" id="1.10.443.10">
    <property type="entry name" value="Intergrase catalytic core"/>
    <property type="match status" value="1"/>
</dbReference>
<dbReference type="GO" id="GO:0006310">
    <property type="term" value="P:DNA recombination"/>
    <property type="evidence" value="ECO:0007669"/>
    <property type="project" value="UniProtKB-KW"/>
</dbReference>
<dbReference type="PANTHER" id="PTHR30349">
    <property type="entry name" value="PHAGE INTEGRASE-RELATED"/>
    <property type="match status" value="1"/>
</dbReference>
<dbReference type="EMBL" id="FNAD01000008">
    <property type="protein sequence ID" value="SDD86496.1"/>
    <property type="molecule type" value="Genomic_DNA"/>
</dbReference>
<feature type="domain" description="Tyr recombinase" evidence="6">
    <location>
        <begin position="165"/>
        <end position="432"/>
    </location>
</feature>
<dbReference type="InterPro" id="IPR010998">
    <property type="entry name" value="Integrase_recombinase_N"/>
</dbReference>
<sequence length="501" mass="57598">MGYCEKRITKAGQPRYTAMYLDVDNKYRSAGTFDLKKDAKKAWQKAESKAHEGQGEYLVRGRMSFETYVNEHWKPNLTVEVKTLETYSYELHAHILGYFAERRMIDIRAADIRRWLTQLKQGGVSAATRKYLKTLLSTIFSNAVNDDIVPANPCLKVKTEKVAKKALRIVTPEQYDKFYAALVHDIWKLLVEVAIETGMRWGEITELRVKDFEPKQHRLRVSRAVVQVNRKFHPQGGRFLVKPPKDHEQRVLRIREGLTKRIKDHIATRNLKKEDLLFWYIPEAIEPGVVEPAPMDLGRTEPNEKGRTYQHGSMSAYTAGRCHCEHCKDAMTDYRRKRRASGKDQPRRQRRWDTDGHIPSRWFRERVIRPALAAADLPVDIRMHLLRHAHASWLLNGGATLMDVKDRLGHASILTTERYLHTVDDSGMAALDALERVRQGGHPDVEVLGSVILTGLVSQEPLNQDELAKIDSQLLFSYLGTFQAEMNRRLIQNEMKIGAAA</sequence>
<keyword evidence="9" id="KW-1185">Reference proteome</keyword>
<proteinExistence type="inferred from homology"/>
<dbReference type="GO" id="GO:0015074">
    <property type="term" value="P:DNA integration"/>
    <property type="evidence" value="ECO:0007669"/>
    <property type="project" value="UniProtKB-KW"/>
</dbReference>
<name>A0A1G6YA89_9ACTN</name>
<dbReference type="InterPro" id="IPR002104">
    <property type="entry name" value="Integrase_catalytic"/>
</dbReference>
<organism evidence="8 9">
    <name type="scientific">Glycomyces harbinensis</name>
    <dbReference type="NCBI Taxonomy" id="58114"/>
    <lineage>
        <taxon>Bacteria</taxon>
        <taxon>Bacillati</taxon>
        <taxon>Actinomycetota</taxon>
        <taxon>Actinomycetes</taxon>
        <taxon>Glycomycetales</taxon>
        <taxon>Glycomycetaceae</taxon>
        <taxon>Glycomyces</taxon>
    </lineage>
</organism>
<dbReference type="Pfam" id="PF14659">
    <property type="entry name" value="Phage_int_SAM_3"/>
    <property type="match status" value="1"/>
</dbReference>
<evidence type="ECO:0000313" key="8">
    <source>
        <dbReference type="EMBL" id="SDD86496.1"/>
    </source>
</evidence>
<keyword evidence="3 5" id="KW-0238">DNA-binding</keyword>
<dbReference type="InterPro" id="IPR013762">
    <property type="entry name" value="Integrase-like_cat_sf"/>
</dbReference>
<dbReference type="PROSITE" id="PS51898">
    <property type="entry name" value="TYR_RECOMBINASE"/>
    <property type="match status" value="1"/>
</dbReference>
<dbReference type="PROSITE" id="PS51900">
    <property type="entry name" value="CB"/>
    <property type="match status" value="1"/>
</dbReference>
<evidence type="ECO:0000256" key="1">
    <source>
        <dbReference type="ARBA" id="ARBA00008857"/>
    </source>
</evidence>
<dbReference type="CDD" id="cd00397">
    <property type="entry name" value="DNA_BRE_C"/>
    <property type="match status" value="1"/>
</dbReference>
<evidence type="ECO:0000256" key="2">
    <source>
        <dbReference type="ARBA" id="ARBA00022908"/>
    </source>
</evidence>
<dbReference type="InterPro" id="IPR050090">
    <property type="entry name" value="Tyrosine_recombinase_XerCD"/>
</dbReference>
<dbReference type="SUPFAM" id="SSF56349">
    <property type="entry name" value="DNA breaking-rejoining enzymes"/>
    <property type="match status" value="2"/>
</dbReference>
<dbReference type="Pfam" id="PF00589">
    <property type="entry name" value="Phage_integrase"/>
    <property type="match status" value="1"/>
</dbReference>
<dbReference type="GO" id="GO:0003677">
    <property type="term" value="F:DNA binding"/>
    <property type="evidence" value="ECO:0007669"/>
    <property type="project" value="UniProtKB-UniRule"/>
</dbReference>
<gene>
    <name evidence="8" type="ORF">SAMN05216270_108188</name>
</gene>
<keyword evidence="4" id="KW-0233">DNA recombination</keyword>
<reference evidence="9" key="1">
    <citation type="submission" date="2016-10" db="EMBL/GenBank/DDBJ databases">
        <authorList>
            <person name="Varghese N."/>
            <person name="Submissions S."/>
        </authorList>
    </citation>
    <scope>NUCLEOTIDE SEQUENCE [LARGE SCALE GENOMIC DNA]</scope>
    <source>
        <strain evidence="9">CGMCC 4.3516</strain>
    </source>
</reference>
<dbReference type="PANTHER" id="PTHR30349:SF64">
    <property type="entry name" value="PROPHAGE INTEGRASE INTD-RELATED"/>
    <property type="match status" value="1"/>
</dbReference>
<dbReference type="InterPro" id="IPR011010">
    <property type="entry name" value="DNA_brk_join_enz"/>
</dbReference>
<dbReference type="Gene3D" id="1.10.150.130">
    <property type="match status" value="1"/>
</dbReference>
<dbReference type="InterPro" id="IPR004107">
    <property type="entry name" value="Integrase_SAM-like_N"/>
</dbReference>
<evidence type="ECO:0000259" key="7">
    <source>
        <dbReference type="PROSITE" id="PS51900"/>
    </source>
</evidence>